<dbReference type="EMBL" id="MHMG01000034">
    <property type="protein sequence ID" value="OGZ22862.1"/>
    <property type="molecule type" value="Genomic_DNA"/>
</dbReference>
<gene>
    <name evidence="1" type="ORF">A3A08_00745</name>
</gene>
<proteinExistence type="predicted"/>
<reference evidence="1 2" key="1">
    <citation type="journal article" date="2016" name="Nat. Commun.">
        <title>Thousands of microbial genomes shed light on interconnected biogeochemical processes in an aquifer system.</title>
        <authorList>
            <person name="Anantharaman K."/>
            <person name="Brown C.T."/>
            <person name="Hug L.A."/>
            <person name="Sharon I."/>
            <person name="Castelle C.J."/>
            <person name="Probst A.J."/>
            <person name="Thomas B.C."/>
            <person name="Singh A."/>
            <person name="Wilkins M.J."/>
            <person name="Karaoz U."/>
            <person name="Brodie E.L."/>
            <person name="Williams K.H."/>
            <person name="Hubbard S.S."/>
            <person name="Banfield J.F."/>
        </authorList>
    </citation>
    <scope>NUCLEOTIDE SEQUENCE [LARGE SCALE GENOMIC DNA]</scope>
</reference>
<name>A0A1G2EB72_9BACT</name>
<evidence type="ECO:0000313" key="2">
    <source>
        <dbReference type="Proteomes" id="UP000176406"/>
    </source>
</evidence>
<protein>
    <submittedName>
        <fullName evidence="1">Uncharacterized protein</fullName>
    </submittedName>
</protein>
<dbReference type="AlphaFoldDB" id="A0A1G2EB72"/>
<accession>A0A1G2EB72</accession>
<evidence type="ECO:0000313" key="1">
    <source>
        <dbReference type="EMBL" id="OGZ22862.1"/>
    </source>
</evidence>
<organism evidence="1 2">
    <name type="scientific">Candidatus Nealsonbacteria bacterium RIFCSPLOWO2_01_FULL_41_9</name>
    <dbReference type="NCBI Taxonomy" id="1801671"/>
    <lineage>
        <taxon>Bacteria</taxon>
        <taxon>Candidatus Nealsoniibacteriota</taxon>
    </lineage>
</organism>
<dbReference type="Proteomes" id="UP000176406">
    <property type="component" value="Unassembled WGS sequence"/>
</dbReference>
<comment type="caution">
    <text evidence="1">The sequence shown here is derived from an EMBL/GenBank/DDBJ whole genome shotgun (WGS) entry which is preliminary data.</text>
</comment>
<sequence length="80" mass="8957">MILIVPMGPRVLQKILTRGQKEKMKRKPIIVQVQELGKSKPDGTKKFYCPGPDGLAHFGSTPLEAAQKAVASEQEMRRRI</sequence>